<sequence length="49" mass="5157">MTSRRVGGSGAPAPLAARRSLLAARCSLLAARCSPLAARRSRRLRRAPA</sequence>
<name>A3P4Z5_BURP0</name>
<proteinExistence type="predicted"/>
<dbReference type="Proteomes" id="UP000006738">
    <property type="component" value="Chromosome II"/>
</dbReference>
<organism evidence="1 2">
    <name type="scientific">Burkholderia pseudomallei (strain 1106a)</name>
    <dbReference type="NCBI Taxonomy" id="357348"/>
    <lineage>
        <taxon>Bacteria</taxon>
        <taxon>Pseudomonadati</taxon>
        <taxon>Pseudomonadota</taxon>
        <taxon>Betaproteobacteria</taxon>
        <taxon>Burkholderiales</taxon>
        <taxon>Burkholderiaceae</taxon>
        <taxon>Burkholderia</taxon>
        <taxon>pseudomallei group</taxon>
    </lineage>
</organism>
<evidence type="ECO:0000313" key="2">
    <source>
        <dbReference type="Proteomes" id="UP000006738"/>
    </source>
</evidence>
<protein>
    <submittedName>
        <fullName evidence="1">Uncharacterized protein</fullName>
    </submittedName>
</protein>
<gene>
    <name evidence="1" type="ordered locus">BURPS1106A_A1370</name>
</gene>
<dbReference type="AlphaFoldDB" id="A3P4Z5"/>
<evidence type="ECO:0000313" key="1">
    <source>
        <dbReference type="EMBL" id="ABN95141.1"/>
    </source>
</evidence>
<dbReference type="HOGENOM" id="CLU_3133262_0_0_4"/>
<reference evidence="2" key="1">
    <citation type="submission" date="2007-02" db="EMBL/GenBank/DDBJ databases">
        <authorList>
            <person name="DeShazer D."/>
            <person name="Woods D.E."/>
            <person name="Nierman W.C."/>
        </authorList>
    </citation>
    <scope>NUCLEOTIDE SEQUENCE [LARGE SCALE GENOMIC DNA]</scope>
    <source>
        <strain evidence="2">1106a</strain>
    </source>
</reference>
<accession>A3P4Z5</accession>
<dbReference type="KEGG" id="bpl:BURPS1106A_A1370"/>
<dbReference type="EMBL" id="CP000573">
    <property type="protein sequence ID" value="ABN95141.1"/>
    <property type="molecule type" value="Genomic_DNA"/>
</dbReference>